<name>C5K5L5_PERM5</name>
<proteinExistence type="predicted"/>
<dbReference type="GeneID" id="9053760"/>
<gene>
    <name evidence="2" type="ORF">Pmar_PMAR004340</name>
</gene>
<dbReference type="Proteomes" id="UP000007800">
    <property type="component" value="Unassembled WGS sequence"/>
</dbReference>
<feature type="region of interest" description="Disordered" evidence="1">
    <location>
        <begin position="1"/>
        <end position="75"/>
    </location>
</feature>
<dbReference type="AlphaFoldDB" id="C5K5L5"/>
<dbReference type="InParanoid" id="C5K5L5"/>
<organism evidence="3">
    <name type="scientific">Perkinsus marinus (strain ATCC 50983 / TXsc)</name>
    <dbReference type="NCBI Taxonomy" id="423536"/>
    <lineage>
        <taxon>Eukaryota</taxon>
        <taxon>Sar</taxon>
        <taxon>Alveolata</taxon>
        <taxon>Perkinsozoa</taxon>
        <taxon>Perkinsea</taxon>
        <taxon>Perkinsida</taxon>
        <taxon>Perkinsidae</taxon>
        <taxon>Perkinsus</taxon>
    </lineage>
</organism>
<evidence type="ECO:0000313" key="2">
    <source>
        <dbReference type="EMBL" id="EER20228.1"/>
    </source>
</evidence>
<sequence length="75" mass="8832">MGQEDSKRVSTYSPWDPDFVGHAAHRPWLGNDDEEEERSNRKGSSRKSRKSRKGKSKFSGLRRRKYQKTYEGQWG</sequence>
<dbReference type="RefSeq" id="XP_002788432.1">
    <property type="nucleotide sequence ID" value="XM_002788386.1"/>
</dbReference>
<evidence type="ECO:0000313" key="3">
    <source>
        <dbReference type="Proteomes" id="UP000007800"/>
    </source>
</evidence>
<evidence type="ECO:0000256" key="1">
    <source>
        <dbReference type="SAM" id="MobiDB-lite"/>
    </source>
</evidence>
<protein>
    <submittedName>
        <fullName evidence="2">Uncharacterized protein</fullName>
    </submittedName>
</protein>
<accession>C5K5L5</accession>
<keyword evidence="3" id="KW-1185">Reference proteome</keyword>
<feature type="compositionally biased region" description="Basic residues" evidence="1">
    <location>
        <begin position="41"/>
        <end position="67"/>
    </location>
</feature>
<feature type="non-terminal residue" evidence="2">
    <location>
        <position position="75"/>
    </location>
</feature>
<reference evidence="2 3" key="1">
    <citation type="submission" date="2008-07" db="EMBL/GenBank/DDBJ databases">
        <authorList>
            <person name="El-Sayed N."/>
            <person name="Caler E."/>
            <person name="Inman J."/>
            <person name="Amedeo P."/>
            <person name="Hass B."/>
            <person name="Wortman J."/>
        </authorList>
    </citation>
    <scope>NUCLEOTIDE SEQUENCE [LARGE SCALE GENOMIC DNA]</scope>
    <source>
        <strain evidence="3">ATCC 50983 / TXsc</strain>
    </source>
</reference>
<dbReference type="EMBL" id="GG670674">
    <property type="protein sequence ID" value="EER20228.1"/>
    <property type="molecule type" value="Genomic_DNA"/>
</dbReference>